<proteinExistence type="predicted"/>
<reference evidence="4" key="1">
    <citation type="submission" date="2017-06" db="EMBL/GenBank/DDBJ databases">
        <authorList>
            <person name="Varghese N."/>
            <person name="Submissions S."/>
        </authorList>
    </citation>
    <scope>NUCLEOTIDE SEQUENCE [LARGE SCALE GENOMIC DNA]</scope>
    <source>
        <strain evidence="4">LNB2</strain>
    </source>
</reference>
<name>A0A239DQ46_9SPHN</name>
<feature type="domain" description="Beta-lactamase-related" evidence="2">
    <location>
        <begin position="28"/>
        <end position="342"/>
    </location>
</feature>
<evidence type="ECO:0000313" key="4">
    <source>
        <dbReference type="Proteomes" id="UP000198281"/>
    </source>
</evidence>
<keyword evidence="4" id="KW-1185">Reference proteome</keyword>
<dbReference type="InterPro" id="IPR001466">
    <property type="entry name" value="Beta-lactam-related"/>
</dbReference>
<evidence type="ECO:0000313" key="3">
    <source>
        <dbReference type="EMBL" id="SNS33724.1"/>
    </source>
</evidence>
<protein>
    <submittedName>
        <fullName evidence="3">CubicO group peptidase, beta-lactamase class C family</fullName>
    </submittedName>
</protein>
<dbReference type="InterPro" id="IPR012338">
    <property type="entry name" value="Beta-lactam/transpept-like"/>
</dbReference>
<evidence type="ECO:0000259" key="2">
    <source>
        <dbReference type="Pfam" id="PF00144"/>
    </source>
</evidence>
<dbReference type="InterPro" id="IPR050491">
    <property type="entry name" value="AmpC-like"/>
</dbReference>
<sequence>MMLPTLLSAVAASAAPASMADILADPAHAAAPGCVAGAFRDGAMVAQAASGYADLADQIPLDGETLFYGASLSKQFTALAAATLIADGRLSLDDDVRKYLPELPAYRATVTVGMLMHHSAGIRDSLSLLRLAGMADVGRASKDQALRLLFRQSDTAFVPGTSYSYSNGGYLLLAEIVERVSGRPFADYARRAIFAPLGMKRSYFLDGKAGGPRAAHGYVPDAGKFVVRDTFPRFSGSGGLMISLNDLARFERDIERGHRVWTPAVAKIMLAPGRLATGARIDDGKGMGYGGGLHIGRRRGQWFVQHGGAAEAFKHVYARLPERHEAYVLLCNRGDWNAQEKIDQVMMASGVPLATVARAAPSGRFRSRELDAEYSLAMDGTQLTVTISSPLLASPRVERFTPAEDGSYVAGPTRMTFGDGSDHIVVARGGSGGIRFSRIEGGQD</sequence>
<dbReference type="PANTHER" id="PTHR46825:SF9">
    <property type="entry name" value="BETA-LACTAMASE-RELATED DOMAIN-CONTAINING PROTEIN"/>
    <property type="match status" value="1"/>
</dbReference>
<dbReference type="Gene3D" id="3.40.710.10">
    <property type="entry name" value="DD-peptidase/beta-lactamase superfamily"/>
    <property type="match status" value="1"/>
</dbReference>
<dbReference type="EMBL" id="FZOS01000004">
    <property type="protein sequence ID" value="SNS33724.1"/>
    <property type="molecule type" value="Genomic_DNA"/>
</dbReference>
<accession>A0A239DQ46</accession>
<feature type="signal peptide" evidence="1">
    <location>
        <begin position="1"/>
        <end position="20"/>
    </location>
</feature>
<gene>
    <name evidence="3" type="ORF">SAMN06295912_104194</name>
</gene>
<evidence type="ECO:0000256" key="1">
    <source>
        <dbReference type="SAM" id="SignalP"/>
    </source>
</evidence>
<organism evidence="3 4">
    <name type="scientific">Edaphosphingomonas laterariae</name>
    <dbReference type="NCBI Taxonomy" id="861865"/>
    <lineage>
        <taxon>Bacteria</taxon>
        <taxon>Pseudomonadati</taxon>
        <taxon>Pseudomonadota</taxon>
        <taxon>Alphaproteobacteria</taxon>
        <taxon>Sphingomonadales</taxon>
        <taxon>Rhizorhabdaceae</taxon>
        <taxon>Edaphosphingomonas</taxon>
    </lineage>
</organism>
<feature type="chain" id="PRO_5012105014" evidence="1">
    <location>
        <begin position="21"/>
        <end position="444"/>
    </location>
</feature>
<dbReference type="AlphaFoldDB" id="A0A239DQ46"/>
<dbReference type="Pfam" id="PF00144">
    <property type="entry name" value="Beta-lactamase"/>
    <property type="match status" value="1"/>
</dbReference>
<keyword evidence="1" id="KW-0732">Signal</keyword>
<dbReference type="RefSeq" id="WP_245842661.1">
    <property type="nucleotide sequence ID" value="NZ_FZOS01000004.1"/>
</dbReference>
<dbReference type="SUPFAM" id="SSF56601">
    <property type="entry name" value="beta-lactamase/transpeptidase-like"/>
    <property type="match status" value="1"/>
</dbReference>
<dbReference type="PANTHER" id="PTHR46825">
    <property type="entry name" value="D-ALANYL-D-ALANINE-CARBOXYPEPTIDASE/ENDOPEPTIDASE AMPH"/>
    <property type="match status" value="1"/>
</dbReference>
<dbReference type="Proteomes" id="UP000198281">
    <property type="component" value="Unassembled WGS sequence"/>
</dbReference>